<comment type="caution">
    <text evidence="4">The sequence shown here is derived from an EMBL/GenBank/DDBJ whole genome shotgun (WGS) entry which is preliminary data.</text>
</comment>
<evidence type="ECO:0000256" key="2">
    <source>
        <dbReference type="SAM" id="SignalP"/>
    </source>
</evidence>
<name>A0A842ITR4_9FLAO</name>
<dbReference type="AlphaFoldDB" id="A0A842ITR4"/>
<organism evidence="4 5">
    <name type="scientific">Winogradskyella flava</name>
    <dbReference type="NCBI Taxonomy" id="1884876"/>
    <lineage>
        <taxon>Bacteria</taxon>
        <taxon>Pseudomonadati</taxon>
        <taxon>Bacteroidota</taxon>
        <taxon>Flavobacteriia</taxon>
        <taxon>Flavobacteriales</taxon>
        <taxon>Flavobacteriaceae</taxon>
        <taxon>Winogradskyella</taxon>
    </lineage>
</organism>
<feature type="signal peptide" evidence="2">
    <location>
        <begin position="1"/>
        <end position="20"/>
    </location>
</feature>
<feature type="domain" description="Secretion system C-terminal sorting" evidence="3">
    <location>
        <begin position="151"/>
        <end position="211"/>
    </location>
</feature>
<evidence type="ECO:0000256" key="1">
    <source>
        <dbReference type="ARBA" id="ARBA00022729"/>
    </source>
</evidence>
<reference evidence="4" key="1">
    <citation type="submission" date="2020-08" db="EMBL/GenBank/DDBJ databases">
        <title>Winogradskyella ouciana sp. nov., isolated from the hadal seawater of the Mariana Trench.</title>
        <authorList>
            <person name="He X."/>
        </authorList>
    </citation>
    <scope>NUCLEOTIDE SEQUENCE [LARGE SCALE GENOMIC DNA]</scope>
    <source>
        <strain evidence="4">KCTC 52348</strain>
    </source>
</reference>
<keyword evidence="1 2" id="KW-0732">Signal</keyword>
<dbReference type="Pfam" id="PF18962">
    <property type="entry name" value="Por_Secre_tail"/>
    <property type="match status" value="1"/>
</dbReference>
<gene>
    <name evidence="4" type="ORF">H7F21_10645</name>
</gene>
<evidence type="ECO:0000313" key="5">
    <source>
        <dbReference type="Proteomes" id="UP000533900"/>
    </source>
</evidence>
<protein>
    <submittedName>
        <fullName evidence="4">T9SS type A sorting domain-containing protein</fullName>
    </submittedName>
</protein>
<accession>A0A842ITR4</accession>
<evidence type="ECO:0000313" key="4">
    <source>
        <dbReference type="EMBL" id="MBC2845549.1"/>
    </source>
</evidence>
<dbReference type="RefSeq" id="WP_185789274.1">
    <property type="nucleotide sequence ID" value="NZ_JACLCP010000003.1"/>
</dbReference>
<evidence type="ECO:0000259" key="3">
    <source>
        <dbReference type="Pfam" id="PF18962"/>
    </source>
</evidence>
<dbReference type="EMBL" id="JACLCP010000003">
    <property type="protein sequence ID" value="MBC2845549.1"/>
    <property type="molecule type" value="Genomic_DNA"/>
</dbReference>
<dbReference type="Proteomes" id="UP000533900">
    <property type="component" value="Unassembled WGS sequence"/>
</dbReference>
<proteinExistence type="predicted"/>
<dbReference type="InterPro" id="IPR026444">
    <property type="entry name" value="Secre_tail"/>
</dbReference>
<sequence length="216" mass="23693">MIKKLLLCISLITSGYLVNAQSLTNLVFETEIAPSATTLDITFDYVGISTGDVFEWQLFLALPDGSPDWGSGRNIAYEGNIVPTAVGSGTQTVTLNVFNTPVNGEVFTWVGKITLASDGSDTGFNNTGNLVTISDALSTTEYFRSDTISFYPNPVENELNIENSGSEIRSISILDIAGKVVIQNMNFMETIDVSNLKQGFYFLRTNDRRTLKFLKK</sequence>
<feature type="chain" id="PRO_5032386605" evidence="2">
    <location>
        <begin position="21"/>
        <end position="216"/>
    </location>
</feature>
<keyword evidence="5" id="KW-1185">Reference proteome</keyword>
<dbReference type="NCBIfam" id="TIGR04183">
    <property type="entry name" value="Por_Secre_tail"/>
    <property type="match status" value="1"/>
</dbReference>